<dbReference type="Pfam" id="PF08082">
    <property type="entry name" value="PRO8NT"/>
    <property type="match status" value="1"/>
</dbReference>
<accession>A0A8I2YT46</accession>
<evidence type="ECO:0000259" key="1">
    <source>
        <dbReference type="Pfam" id="PF08082"/>
    </source>
</evidence>
<dbReference type="PANTHER" id="PTHR11140">
    <property type="entry name" value="PRE-MRNA SPLICING FACTOR PRP8"/>
    <property type="match status" value="1"/>
</dbReference>
<dbReference type="GO" id="GO:0030620">
    <property type="term" value="F:U2 snRNA binding"/>
    <property type="evidence" value="ECO:0007669"/>
    <property type="project" value="TreeGrafter"/>
</dbReference>
<dbReference type="GO" id="GO:0030623">
    <property type="term" value="F:U5 snRNA binding"/>
    <property type="evidence" value="ECO:0007669"/>
    <property type="project" value="TreeGrafter"/>
</dbReference>
<dbReference type="EMBL" id="JAGFBS010000008">
    <property type="protein sequence ID" value="KAG6377655.1"/>
    <property type="molecule type" value="Genomic_DNA"/>
</dbReference>
<protein>
    <recommendedName>
        <fullName evidence="1">PRO8NT domain-containing protein</fullName>
    </recommendedName>
</protein>
<evidence type="ECO:0000313" key="3">
    <source>
        <dbReference type="Proteomes" id="UP000683000"/>
    </source>
</evidence>
<comment type="caution">
    <text evidence="2">The sequence shown here is derived from an EMBL/GenBank/DDBJ whole genome shotgun (WGS) entry which is preliminary data.</text>
</comment>
<dbReference type="GO" id="GO:0071013">
    <property type="term" value="C:catalytic step 2 spliceosome"/>
    <property type="evidence" value="ECO:0007669"/>
    <property type="project" value="TreeGrafter"/>
</dbReference>
<name>A0A8I2YT46_9AGAM</name>
<keyword evidence="3" id="KW-1185">Reference proteome</keyword>
<dbReference type="GO" id="GO:0030619">
    <property type="term" value="F:U1 snRNA binding"/>
    <property type="evidence" value="ECO:0007669"/>
    <property type="project" value="TreeGrafter"/>
</dbReference>
<dbReference type="InterPro" id="IPR027652">
    <property type="entry name" value="PRP8"/>
</dbReference>
<dbReference type="GO" id="GO:0000244">
    <property type="term" value="P:spliceosomal tri-snRNP complex assembly"/>
    <property type="evidence" value="ECO:0007669"/>
    <property type="project" value="TreeGrafter"/>
</dbReference>
<dbReference type="GO" id="GO:0097157">
    <property type="term" value="F:pre-mRNA intronic binding"/>
    <property type="evidence" value="ECO:0007669"/>
    <property type="project" value="TreeGrafter"/>
</dbReference>
<dbReference type="Proteomes" id="UP000683000">
    <property type="component" value="Unassembled WGS sequence"/>
</dbReference>
<dbReference type="PANTHER" id="PTHR11140:SF0">
    <property type="entry name" value="PRE-MRNA-PROCESSING-SPLICING FACTOR 8"/>
    <property type="match status" value="1"/>
</dbReference>
<evidence type="ECO:0000313" key="2">
    <source>
        <dbReference type="EMBL" id="KAG6377655.1"/>
    </source>
</evidence>
<reference evidence="2" key="1">
    <citation type="submission" date="2021-03" db="EMBL/GenBank/DDBJ databases">
        <title>Evolutionary innovations through gain and loss of genes in the ectomycorrhizal Boletales.</title>
        <authorList>
            <person name="Wu G."/>
            <person name="Miyauchi S."/>
            <person name="Morin E."/>
            <person name="Yang Z.-L."/>
            <person name="Xu J."/>
            <person name="Martin F.M."/>
        </authorList>
    </citation>
    <scope>NUCLEOTIDE SEQUENCE</scope>
    <source>
        <strain evidence="2">BR01</strain>
    </source>
</reference>
<dbReference type="GO" id="GO:0017070">
    <property type="term" value="F:U6 snRNA binding"/>
    <property type="evidence" value="ECO:0007669"/>
    <property type="project" value="TreeGrafter"/>
</dbReference>
<dbReference type="OrthoDB" id="2670725at2759"/>
<dbReference type="GO" id="GO:0005682">
    <property type="term" value="C:U5 snRNP"/>
    <property type="evidence" value="ECO:0007669"/>
    <property type="project" value="TreeGrafter"/>
</dbReference>
<organism evidence="2 3">
    <name type="scientific">Boletus reticuloceps</name>
    <dbReference type="NCBI Taxonomy" id="495285"/>
    <lineage>
        <taxon>Eukaryota</taxon>
        <taxon>Fungi</taxon>
        <taxon>Dikarya</taxon>
        <taxon>Basidiomycota</taxon>
        <taxon>Agaricomycotina</taxon>
        <taxon>Agaricomycetes</taxon>
        <taxon>Agaricomycetidae</taxon>
        <taxon>Boletales</taxon>
        <taxon>Boletineae</taxon>
        <taxon>Boletaceae</taxon>
        <taxon>Boletoideae</taxon>
        <taxon>Boletus</taxon>
    </lineage>
</organism>
<feature type="domain" description="PRO8NT" evidence="1">
    <location>
        <begin position="14"/>
        <end position="143"/>
    </location>
</feature>
<sequence>MVKNVKEATLIWGKQNLPPKHVRKFIKDHGDMSNRNNKCVHLGALRHVPHAVMKPLENTPYPWEQVCKVPILYHITGTITFVNEMPCIIEPVYHVQWSTMWLAIHFKHMHFPPFDDEEPPLSYEAIQFELDPDEDSAIVDWFYHPKQPVNTPAVNGSSYRYRSLTLPIMANLCRLGCTLLSDCPDCNASYLFDKKSFFAAKALNMAIPGGPKFEPPYHDMDVFDEDWNKFNDMGKVIIWNQICTKYKVAFPHLYNLLP</sequence>
<dbReference type="AlphaFoldDB" id="A0A8I2YT46"/>
<proteinExistence type="predicted"/>
<dbReference type="InterPro" id="IPR012591">
    <property type="entry name" value="PRO8NT"/>
</dbReference>
<gene>
    <name evidence="2" type="ORF">JVT61DRAFT_14418</name>
</gene>